<evidence type="ECO:0000256" key="9">
    <source>
        <dbReference type="ARBA" id="ARBA00040345"/>
    </source>
</evidence>
<evidence type="ECO:0000256" key="1">
    <source>
        <dbReference type="ARBA" id="ARBA00004236"/>
    </source>
</evidence>
<dbReference type="GO" id="GO:0005886">
    <property type="term" value="C:plasma membrane"/>
    <property type="evidence" value="ECO:0007669"/>
    <property type="project" value="UniProtKB-SubCell"/>
</dbReference>
<keyword evidence="4 11" id="KW-0808">Transferase</keyword>
<dbReference type="EMBL" id="PVWJ01000103">
    <property type="protein sequence ID" value="PSB01505.1"/>
    <property type="molecule type" value="Genomic_DNA"/>
</dbReference>
<dbReference type="InterPro" id="IPR029044">
    <property type="entry name" value="Nucleotide-diphossugar_trans"/>
</dbReference>
<name>A0A2T1BZP9_9CYAN</name>
<dbReference type="Gene3D" id="3.90.550.10">
    <property type="entry name" value="Spore Coat Polysaccharide Biosynthesis Protein SpsA, Chain A"/>
    <property type="match status" value="1"/>
</dbReference>
<gene>
    <name evidence="11" type="ORF">C7B64_17915</name>
</gene>
<evidence type="ECO:0000256" key="3">
    <source>
        <dbReference type="ARBA" id="ARBA00022676"/>
    </source>
</evidence>
<protein>
    <recommendedName>
        <fullName evidence="9">4,4'-diaponeurosporenoate glycosyltransferase</fullName>
    </recommendedName>
</protein>
<keyword evidence="2" id="KW-1003">Cell membrane</keyword>
<dbReference type="RefSeq" id="WP_106290019.1">
    <property type="nucleotide sequence ID" value="NZ_CAWNTC010000133.1"/>
</dbReference>
<feature type="domain" description="Glycosyltransferase 2-like" evidence="10">
    <location>
        <begin position="10"/>
        <end position="164"/>
    </location>
</feature>
<reference evidence="11 12" key="2">
    <citation type="submission" date="2018-03" db="EMBL/GenBank/DDBJ databases">
        <title>The ancient ancestry and fast evolution of plastids.</title>
        <authorList>
            <person name="Moore K.R."/>
            <person name="Magnabosco C."/>
            <person name="Momper L."/>
            <person name="Gold D.A."/>
            <person name="Bosak T."/>
            <person name="Fournier G.P."/>
        </authorList>
    </citation>
    <scope>NUCLEOTIDE SEQUENCE [LARGE SCALE GENOMIC DNA]</scope>
    <source>
        <strain evidence="11 12">CCAP 1448/3</strain>
    </source>
</reference>
<dbReference type="Proteomes" id="UP000238762">
    <property type="component" value="Unassembled WGS sequence"/>
</dbReference>
<dbReference type="PANTHER" id="PTHR43646:SF2">
    <property type="entry name" value="GLYCOSYLTRANSFERASE 2-LIKE DOMAIN-CONTAINING PROTEIN"/>
    <property type="match status" value="1"/>
</dbReference>
<evidence type="ECO:0000313" key="11">
    <source>
        <dbReference type="EMBL" id="PSB01505.1"/>
    </source>
</evidence>
<evidence type="ECO:0000256" key="7">
    <source>
        <dbReference type="ARBA" id="ARBA00037904"/>
    </source>
</evidence>
<keyword evidence="3" id="KW-0328">Glycosyltransferase</keyword>
<reference evidence="11 12" key="1">
    <citation type="submission" date="2018-02" db="EMBL/GenBank/DDBJ databases">
        <authorList>
            <person name="Cohen D.B."/>
            <person name="Kent A.D."/>
        </authorList>
    </citation>
    <scope>NUCLEOTIDE SEQUENCE [LARGE SCALE GENOMIC DNA]</scope>
    <source>
        <strain evidence="11 12">CCAP 1448/3</strain>
    </source>
</reference>
<evidence type="ECO:0000256" key="5">
    <source>
        <dbReference type="ARBA" id="ARBA00023136"/>
    </source>
</evidence>
<evidence type="ECO:0000256" key="4">
    <source>
        <dbReference type="ARBA" id="ARBA00022679"/>
    </source>
</evidence>
<comment type="similarity">
    <text evidence="8">Belongs to the glycosyltransferase 2 family. CrtQ subfamily.</text>
</comment>
<organism evidence="11 12">
    <name type="scientific">Merismopedia glauca CCAP 1448/3</name>
    <dbReference type="NCBI Taxonomy" id="1296344"/>
    <lineage>
        <taxon>Bacteria</taxon>
        <taxon>Bacillati</taxon>
        <taxon>Cyanobacteriota</taxon>
        <taxon>Cyanophyceae</taxon>
        <taxon>Synechococcales</taxon>
        <taxon>Merismopediaceae</taxon>
        <taxon>Merismopedia</taxon>
    </lineage>
</organism>
<evidence type="ECO:0000259" key="10">
    <source>
        <dbReference type="Pfam" id="PF00535"/>
    </source>
</evidence>
<comment type="pathway">
    <text evidence="7">Carotenoid biosynthesis; staphyloxanthin biosynthesis; staphyloxanthin from farnesyl diphosphate: step 4/5.</text>
</comment>
<comment type="function">
    <text evidence="6">Catalyzes the glycosylation of 4,4'-diaponeurosporenoate, i.e. the esterification of glucose at the C1'' position with the carboxyl group of 4,4'-diaponeurosporenic acid, to form glycosyl-4,4'-diaponeurosporenoate. This is a step in the biosynthesis of staphyloxanthin, an orange pigment present in most staphylococci strains.</text>
</comment>
<comment type="subcellular location">
    <subcellularLocation>
        <location evidence="1">Cell membrane</location>
    </subcellularLocation>
</comment>
<dbReference type="OrthoDB" id="153025at2"/>
<evidence type="ECO:0000313" key="12">
    <source>
        <dbReference type="Proteomes" id="UP000238762"/>
    </source>
</evidence>
<evidence type="ECO:0000256" key="8">
    <source>
        <dbReference type="ARBA" id="ARBA00038120"/>
    </source>
</evidence>
<dbReference type="SUPFAM" id="SSF53448">
    <property type="entry name" value="Nucleotide-diphospho-sugar transferases"/>
    <property type="match status" value="1"/>
</dbReference>
<keyword evidence="12" id="KW-1185">Reference proteome</keyword>
<dbReference type="AlphaFoldDB" id="A0A2T1BZP9"/>
<dbReference type="Pfam" id="PF00535">
    <property type="entry name" value="Glycos_transf_2"/>
    <property type="match status" value="1"/>
</dbReference>
<dbReference type="InterPro" id="IPR001173">
    <property type="entry name" value="Glyco_trans_2-like"/>
</dbReference>
<proteinExistence type="inferred from homology"/>
<evidence type="ECO:0000256" key="2">
    <source>
        <dbReference type="ARBA" id="ARBA00022475"/>
    </source>
</evidence>
<dbReference type="GO" id="GO:0016757">
    <property type="term" value="F:glycosyltransferase activity"/>
    <property type="evidence" value="ECO:0007669"/>
    <property type="project" value="UniProtKB-KW"/>
</dbReference>
<accession>A0A2T1BZP9</accession>
<comment type="caution">
    <text evidence="11">The sequence shown here is derived from an EMBL/GenBank/DDBJ whole genome shotgun (WGS) entry which is preliminary data.</text>
</comment>
<dbReference type="PANTHER" id="PTHR43646">
    <property type="entry name" value="GLYCOSYLTRANSFERASE"/>
    <property type="match status" value="1"/>
</dbReference>
<keyword evidence="5" id="KW-0472">Membrane</keyword>
<evidence type="ECO:0000256" key="6">
    <source>
        <dbReference type="ARBA" id="ARBA00037281"/>
    </source>
</evidence>
<sequence length="307" mass="34701">MENVTRPFVSAIVPVYNDAAHLKLCLEALENQTYPKSNYEVIVVDNASDNGEEIKKVVDQFTQALVAYESFPSSFGARNKGISLAKGNIIAFTDADCIPAINWIESGVNNLLNAQNCGLVAGRIQVFFKNLDKVTPVELYENITAFPQKELIEKQHYAATANIFTWKQVFDRVGMFVPELKSSGDIEWGWRVYSAGYRQVYADDTCVSHPARYSISQLYKRTIRLAGGIYDLYDRKSYSLLKRNVLYAINLLQNLIPPINFVINTFKNPDLKKIQQKLQVSLVMFLVRYVTAGEMIRLKLGGSSTRD</sequence>